<dbReference type="AlphaFoldDB" id="A0A147JV35"/>
<dbReference type="EMBL" id="LQMQ01000044">
    <property type="protein sequence ID" value="KUO40301.1"/>
    <property type="molecule type" value="Genomic_DNA"/>
</dbReference>
<dbReference type="Gene3D" id="1.10.10.10">
    <property type="entry name" value="Winged helix-like DNA-binding domain superfamily/Winged helix DNA-binding domain"/>
    <property type="match status" value="2"/>
</dbReference>
<dbReference type="Pfam" id="PF04079">
    <property type="entry name" value="SMC_ScpB"/>
    <property type="match status" value="1"/>
</dbReference>
<dbReference type="InterPro" id="IPR005234">
    <property type="entry name" value="ScpB_csome_segregation"/>
</dbReference>
<evidence type="ECO:0000256" key="1">
    <source>
        <dbReference type="ARBA" id="ARBA00022490"/>
    </source>
</evidence>
<dbReference type="GO" id="GO:0051301">
    <property type="term" value="P:cell division"/>
    <property type="evidence" value="ECO:0007669"/>
    <property type="project" value="UniProtKB-KW"/>
</dbReference>
<keyword evidence="4" id="KW-0131">Cell cycle</keyword>
<evidence type="ECO:0000313" key="5">
    <source>
        <dbReference type="EMBL" id="KUO40301.1"/>
    </source>
</evidence>
<dbReference type="STRING" id="1776334.APZ16_06115"/>
<dbReference type="Proteomes" id="UP000074294">
    <property type="component" value="Unassembled WGS sequence"/>
</dbReference>
<evidence type="ECO:0008006" key="7">
    <source>
        <dbReference type="Google" id="ProtNLM"/>
    </source>
</evidence>
<dbReference type="GO" id="GO:0051304">
    <property type="term" value="P:chromosome separation"/>
    <property type="evidence" value="ECO:0007669"/>
    <property type="project" value="InterPro"/>
</dbReference>
<organism evidence="5 6">
    <name type="scientific">Hadarchaeum yellowstonense</name>
    <dbReference type="NCBI Taxonomy" id="1776334"/>
    <lineage>
        <taxon>Archaea</taxon>
        <taxon>Methanobacteriati</taxon>
        <taxon>Candidatus Hadarchaeota</taxon>
        <taxon>Candidatus Hadarchaeia</taxon>
        <taxon>Candidatus Hadarchaeales</taxon>
        <taxon>Candidatus Hadarchaeaceae</taxon>
        <taxon>Candidatus Hadarchaeum</taxon>
    </lineage>
</organism>
<name>A0A147JV35_HADYE</name>
<gene>
    <name evidence="5" type="ORF">APZ16_06115</name>
</gene>
<evidence type="ECO:0000256" key="4">
    <source>
        <dbReference type="ARBA" id="ARBA00023306"/>
    </source>
</evidence>
<dbReference type="InterPro" id="IPR036388">
    <property type="entry name" value="WH-like_DNA-bd_sf"/>
</dbReference>
<evidence type="ECO:0000256" key="2">
    <source>
        <dbReference type="ARBA" id="ARBA00022618"/>
    </source>
</evidence>
<evidence type="ECO:0000256" key="3">
    <source>
        <dbReference type="ARBA" id="ARBA00022829"/>
    </source>
</evidence>
<accession>A0A147JV35</accession>
<sequence>MGIKQDRAVIEAALYAADRPLTLGEIKKLIGTSSETYVRKIIEDVKNDYNKKGGPLSLVETGKDTFTLRLNEEYIPKLEGVIPKVRLTRGAIKTLALIAYNQNISQAKLAETRGNRVYDHIRQLVSLGFVESKPYGRTRMLRTTKKFASYFGFEDDMDKIREEIQSRLR</sequence>
<dbReference type="PANTHER" id="PTHR34298">
    <property type="entry name" value="SEGREGATION AND CONDENSATION PROTEIN B"/>
    <property type="match status" value="1"/>
</dbReference>
<dbReference type="InterPro" id="IPR036390">
    <property type="entry name" value="WH_DNA-bd_sf"/>
</dbReference>
<keyword evidence="3" id="KW-0159">Chromosome partition</keyword>
<dbReference type="SUPFAM" id="SSF46785">
    <property type="entry name" value="Winged helix' DNA-binding domain"/>
    <property type="match status" value="2"/>
</dbReference>
<reference evidence="5 6" key="1">
    <citation type="journal article" date="2016" name="Nat. Microbiol.">
        <title>Genomic inference of the metabolism of cosmopolitan subsurface Archaea, Hadesarchaea.</title>
        <authorList>
            <person name="Baker B.J."/>
            <person name="Saw J.H."/>
            <person name="Lind A.E."/>
            <person name="Lazar C.S."/>
            <person name="Hinrichs K.-U."/>
            <person name="Teske A.P."/>
            <person name="Ettema T.J."/>
        </authorList>
    </citation>
    <scope>NUCLEOTIDE SEQUENCE [LARGE SCALE GENOMIC DNA]</scope>
</reference>
<proteinExistence type="predicted"/>
<evidence type="ECO:0000313" key="6">
    <source>
        <dbReference type="Proteomes" id="UP000074294"/>
    </source>
</evidence>
<protein>
    <recommendedName>
        <fullName evidence="7">Segregation and condensation protein B</fullName>
    </recommendedName>
</protein>
<dbReference type="PIRSF" id="PIRSF019345">
    <property type="entry name" value="ScpB"/>
    <property type="match status" value="1"/>
</dbReference>
<dbReference type="PANTHER" id="PTHR34298:SF2">
    <property type="entry name" value="SEGREGATION AND CONDENSATION PROTEIN B"/>
    <property type="match status" value="1"/>
</dbReference>
<comment type="caution">
    <text evidence="5">The sequence shown here is derived from an EMBL/GenBank/DDBJ whole genome shotgun (WGS) entry which is preliminary data.</text>
</comment>
<keyword evidence="2" id="KW-0132">Cell division</keyword>
<keyword evidence="1" id="KW-0963">Cytoplasm</keyword>